<dbReference type="EMBL" id="CAJNOJ010000465">
    <property type="protein sequence ID" value="CAF1458038.1"/>
    <property type="molecule type" value="Genomic_DNA"/>
</dbReference>
<keyword evidence="3" id="KW-1185">Reference proteome</keyword>
<dbReference type="EMBL" id="CAJNOR010000516">
    <property type="protein sequence ID" value="CAF0936795.1"/>
    <property type="molecule type" value="Genomic_DNA"/>
</dbReference>
<name>A0A815Q2Y0_ADIRI</name>
<evidence type="ECO:0000313" key="1">
    <source>
        <dbReference type="EMBL" id="CAF0936795.1"/>
    </source>
</evidence>
<evidence type="ECO:0000313" key="3">
    <source>
        <dbReference type="Proteomes" id="UP000663828"/>
    </source>
</evidence>
<dbReference type="PANTHER" id="PTHR46601:SF1">
    <property type="entry name" value="ADF-H DOMAIN-CONTAINING PROTEIN"/>
    <property type="match status" value="1"/>
</dbReference>
<evidence type="ECO:0000313" key="4">
    <source>
        <dbReference type="Proteomes" id="UP000663852"/>
    </source>
</evidence>
<evidence type="ECO:0000313" key="2">
    <source>
        <dbReference type="EMBL" id="CAF1458038.1"/>
    </source>
</evidence>
<dbReference type="OrthoDB" id="10068678at2759"/>
<organism evidence="2 4">
    <name type="scientific">Adineta ricciae</name>
    <name type="common">Rotifer</name>
    <dbReference type="NCBI Taxonomy" id="249248"/>
    <lineage>
        <taxon>Eukaryota</taxon>
        <taxon>Metazoa</taxon>
        <taxon>Spiralia</taxon>
        <taxon>Gnathifera</taxon>
        <taxon>Rotifera</taxon>
        <taxon>Eurotatoria</taxon>
        <taxon>Bdelloidea</taxon>
        <taxon>Adinetida</taxon>
        <taxon>Adinetidae</taxon>
        <taxon>Adineta</taxon>
    </lineage>
</organism>
<protein>
    <submittedName>
        <fullName evidence="2">Uncharacterized protein</fullName>
    </submittedName>
</protein>
<dbReference type="PANTHER" id="PTHR46601">
    <property type="entry name" value="ULP_PROTEASE DOMAIN-CONTAINING PROTEIN"/>
    <property type="match status" value="1"/>
</dbReference>
<comment type="caution">
    <text evidence="2">The sequence shown here is derived from an EMBL/GenBank/DDBJ whole genome shotgun (WGS) entry which is preliminary data.</text>
</comment>
<gene>
    <name evidence="2" type="ORF">EDS130_LOCUS39968</name>
    <name evidence="1" type="ORF">XAT740_LOCUS9890</name>
</gene>
<dbReference type="Proteomes" id="UP000663852">
    <property type="component" value="Unassembled WGS sequence"/>
</dbReference>
<dbReference type="AlphaFoldDB" id="A0A815Q2Y0"/>
<sequence>MNDGACAHFKNNASIFNLIHHKIDFDLDACWAFTATEHGKGAGGEIGAVLKSTARCATLSNNILLSNAKDFFEFTQKITTGNVKKV</sequence>
<proteinExistence type="predicted"/>
<reference evidence="2" key="1">
    <citation type="submission" date="2021-02" db="EMBL/GenBank/DDBJ databases">
        <authorList>
            <person name="Nowell W R."/>
        </authorList>
    </citation>
    <scope>NUCLEOTIDE SEQUENCE</scope>
</reference>
<accession>A0A815Q2Y0</accession>
<dbReference type="Proteomes" id="UP000663828">
    <property type="component" value="Unassembled WGS sequence"/>
</dbReference>